<comment type="caution">
    <text evidence="1">The sequence shown here is derived from an EMBL/GenBank/DDBJ whole genome shotgun (WGS) entry which is preliminary data.</text>
</comment>
<accession>A0A8S2PZX8</accession>
<name>A0A8S2PZX8_9BILA</name>
<evidence type="ECO:0008006" key="3">
    <source>
        <dbReference type="Google" id="ProtNLM"/>
    </source>
</evidence>
<dbReference type="OrthoDB" id="10062872at2759"/>
<dbReference type="EMBL" id="CAJOBC010026547">
    <property type="protein sequence ID" value="CAF4071462.1"/>
    <property type="molecule type" value="Genomic_DNA"/>
</dbReference>
<dbReference type="Proteomes" id="UP000681722">
    <property type="component" value="Unassembled WGS sequence"/>
</dbReference>
<proteinExistence type="predicted"/>
<sequence length="54" mass="6320">MINEIIEFIPTWNPDRLMMDFEKASMNEFGGSFPTAELSGCYFHLCQSLLRFLQ</sequence>
<evidence type="ECO:0000313" key="2">
    <source>
        <dbReference type="Proteomes" id="UP000681722"/>
    </source>
</evidence>
<protein>
    <recommendedName>
        <fullName evidence="3">MULE transposase domain-containing protein</fullName>
    </recommendedName>
</protein>
<feature type="non-terminal residue" evidence="1">
    <location>
        <position position="54"/>
    </location>
</feature>
<dbReference type="AlphaFoldDB" id="A0A8S2PZX8"/>
<gene>
    <name evidence="1" type="ORF">SRO942_LOCUS27744</name>
</gene>
<evidence type="ECO:0000313" key="1">
    <source>
        <dbReference type="EMBL" id="CAF4071462.1"/>
    </source>
</evidence>
<organism evidence="1 2">
    <name type="scientific">Didymodactylos carnosus</name>
    <dbReference type="NCBI Taxonomy" id="1234261"/>
    <lineage>
        <taxon>Eukaryota</taxon>
        <taxon>Metazoa</taxon>
        <taxon>Spiralia</taxon>
        <taxon>Gnathifera</taxon>
        <taxon>Rotifera</taxon>
        <taxon>Eurotatoria</taxon>
        <taxon>Bdelloidea</taxon>
        <taxon>Philodinida</taxon>
        <taxon>Philodinidae</taxon>
        <taxon>Didymodactylos</taxon>
    </lineage>
</organism>
<reference evidence="1" key="1">
    <citation type="submission" date="2021-02" db="EMBL/GenBank/DDBJ databases">
        <authorList>
            <person name="Nowell W R."/>
        </authorList>
    </citation>
    <scope>NUCLEOTIDE SEQUENCE</scope>
</reference>